<name>A0A3M7MHB0_9PLEO</name>
<accession>A0A3M7MHB0</accession>
<protein>
    <submittedName>
        <fullName evidence="3">APSES transcription factor Xbp1</fullName>
    </submittedName>
</protein>
<dbReference type="SUPFAM" id="SSF54616">
    <property type="entry name" value="DNA-binding domain of Mlu1-box binding protein MBP1"/>
    <property type="match status" value="1"/>
</dbReference>
<dbReference type="Proteomes" id="UP000265663">
    <property type="component" value="Unassembled WGS sequence"/>
</dbReference>
<dbReference type="GO" id="GO:0000981">
    <property type="term" value="F:DNA-binding transcription factor activity, RNA polymerase II-specific"/>
    <property type="evidence" value="ECO:0007669"/>
    <property type="project" value="UniProtKB-ARBA"/>
</dbReference>
<dbReference type="InterPro" id="IPR051642">
    <property type="entry name" value="SWI6-like"/>
</dbReference>
<dbReference type="OrthoDB" id="5562739at2759"/>
<dbReference type="PROSITE" id="PS51299">
    <property type="entry name" value="HTH_APSES"/>
    <property type="match status" value="1"/>
</dbReference>
<dbReference type="InterPro" id="IPR003163">
    <property type="entry name" value="Tscrpt_reg_HTH_APSES-type"/>
</dbReference>
<reference evidence="3 4" key="1">
    <citation type="journal article" date="2014" name="PLoS ONE">
        <title>De novo Genome Assembly of the Fungal Plant Pathogen Pyrenophora semeniperda.</title>
        <authorList>
            <person name="Soliai M.M."/>
            <person name="Meyer S.E."/>
            <person name="Udall J.A."/>
            <person name="Elzinga D.E."/>
            <person name="Hermansen R.A."/>
            <person name="Bodily P.M."/>
            <person name="Hart A.A."/>
            <person name="Coleman C.E."/>
        </authorList>
    </citation>
    <scope>NUCLEOTIDE SEQUENCE [LARGE SCALE GENOMIC DNA]</scope>
    <source>
        <strain evidence="3 4">CCB06</strain>
        <tissue evidence="3">Mycelium</tissue>
    </source>
</reference>
<dbReference type="Gene3D" id="3.10.260.10">
    <property type="entry name" value="Transcription regulator HTH, APSES-type DNA-binding domain"/>
    <property type="match status" value="1"/>
</dbReference>
<evidence type="ECO:0000256" key="1">
    <source>
        <dbReference type="SAM" id="MobiDB-lite"/>
    </source>
</evidence>
<dbReference type="GO" id="GO:0003677">
    <property type="term" value="F:DNA binding"/>
    <property type="evidence" value="ECO:0007669"/>
    <property type="project" value="InterPro"/>
</dbReference>
<keyword evidence="4" id="KW-1185">Reference proteome</keyword>
<gene>
    <name evidence="3" type="ORF">GMOD_00004645</name>
</gene>
<dbReference type="AlphaFoldDB" id="A0A3M7MHB0"/>
<dbReference type="GO" id="GO:0030907">
    <property type="term" value="C:MBF transcription complex"/>
    <property type="evidence" value="ECO:0007669"/>
    <property type="project" value="TreeGrafter"/>
</dbReference>
<proteinExistence type="predicted"/>
<evidence type="ECO:0000313" key="3">
    <source>
        <dbReference type="EMBL" id="RMZ73847.1"/>
    </source>
</evidence>
<dbReference type="PANTHER" id="PTHR43828">
    <property type="entry name" value="ASPARAGINASE"/>
    <property type="match status" value="1"/>
</dbReference>
<dbReference type="EMBL" id="KE747843">
    <property type="protein sequence ID" value="RMZ73847.1"/>
    <property type="molecule type" value="Genomic_DNA"/>
</dbReference>
<organism evidence="3 4">
    <name type="scientific">Pyrenophora seminiperda CCB06</name>
    <dbReference type="NCBI Taxonomy" id="1302712"/>
    <lineage>
        <taxon>Eukaryota</taxon>
        <taxon>Fungi</taxon>
        <taxon>Dikarya</taxon>
        <taxon>Ascomycota</taxon>
        <taxon>Pezizomycotina</taxon>
        <taxon>Dothideomycetes</taxon>
        <taxon>Pleosporomycetidae</taxon>
        <taxon>Pleosporales</taxon>
        <taxon>Pleosporineae</taxon>
        <taxon>Pleosporaceae</taxon>
        <taxon>Pyrenophora</taxon>
    </lineage>
</organism>
<evidence type="ECO:0000313" key="4">
    <source>
        <dbReference type="Proteomes" id="UP000265663"/>
    </source>
</evidence>
<feature type="domain" description="HTH APSES-type" evidence="2">
    <location>
        <begin position="115"/>
        <end position="235"/>
    </location>
</feature>
<evidence type="ECO:0000259" key="2">
    <source>
        <dbReference type="PROSITE" id="PS51299"/>
    </source>
</evidence>
<feature type="region of interest" description="Disordered" evidence="1">
    <location>
        <begin position="1"/>
        <end position="38"/>
    </location>
</feature>
<sequence>MKIPYLLNPFCGDRHNQRKSKSPTPASHPVATVTAPRRQKIPKDAPIFSDGNRTIGTVNFPPHENQSDQRLLVQHHKFQIYPLGEIFRKGVRHIPYNSEKKDFLDKTGRDAFESKFCLPYLGSDINSTIVFQYTYKRPGEDKEYVVVWDYNVGLVRMTPFFKSCKYSKTIPAKALRENPGLKEISYSITGGALVCQGYWMPYHAARAIAATFCYDIRWALTPVFGDDFPSTCLSPNNPCFAKFLIDPAIVQYCTQETARFRELGPLYRVREVHTSSQIEATKSRIDAPPLSVNVGTVVNQRVVRSADIESEYESEVEGRDRYLCSPEVSPRTRFTPINRPHSPYSLRTADSFMISSPASVHTPQGLLTPTSVPPQYQCGGFRTKRTHSKVNFNDHTIHEAATRPITAMTVDSAHGSEASGGVDYADMDAAETLLSLCGRDATMPPTKRTRHGSTLGR</sequence>
<dbReference type="InterPro" id="IPR036887">
    <property type="entry name" value="HTH_APSES_sf"/>
</dbReference>
<dbReference type="GO" id="GO:0033309">
    <property type="term" value="C:SBF transcription complex"/>
    <property type="evidence" value="ECO:0007669"/>
    <property type="project" value="TreeGrafter"/>
</dbReference>
<dbReference type="PANTHER" id="PTHR43828:SF5">
    <property type="entry name" value="TRANSCRIPTIONAL REPRESSOR XBP1"/>
    <property type="match status" value="1"/>
</dbReference>